<sequence>KVMLCWLAHSPIDYLVLHSAQQYSLNLNLRWQSMQLPTYVGDESLNYPFNVYMLCFLLLLRANAVTANIKSQR</sequence>
<protein>
    <submittedName>
        <fullName evidence="1">Uncharacterized protein</fullName>
    </submittedName>
</protein>
<gene>
    <name evidence="1" type="ORF">CWC05_21990</name>
</gene>
<evidence type="ECO:0000313" key="1">
    <source>
        <dbReference type="EMBL" id="TMP75295.1"/>
    </source>
</evidence>
<dbReference type="EMBL" id="PNCG01000666">
    <property type="protein sequence ID" value="TMP75295.1"/>
    <property type="molecule type" value="Genomic_DNA"/>
</dbReference>
<name>A0A5S3YKS1_9GAMM</name>
<organism evidence="1 2">
    <name type="scientific">Pseudoalteromonas ruthenica</name>
    <dbReference type="NCBI Taxonomy" id="151081"/>
    <lineage>
        <taxon>Bacteria</taxon>
        <taxon>Pseudomonadati</taxon>
        <taxon>Pseudomonadota</taxon>
        <taxon>Gammaproteobacteria</taxon>
        <taxon>Alteromonadales</taxon>
        <taxon>Pseudoalteromonadaceae</taxon>
        <taxon>Pseudoalteromonas</taxon>
    </lineage>
</organism>
<dbReference type="Proteomes" id="UP000305874">
    <property type="component" value="Unassembled WGS sequence"/>
</dbReference>
<dbReference type="AlphaFoldDB" id="A0A5S3YKS1"/>
<evidence type="ECO:0000313" key="2">
    <source>
        <dbReference type="Proteomes" id="UP000305874"/>
    </source>
</evidence>
<accession>A0A5S3YKS1</accession>
<proteinExistence type="predicted"/>
<feature type="non-terminal residue" evidence="1">
    <location>
        <position position="1"/>
    </location>
</feature>
<comment type="caution">
    <text evidence="1">The sequence shown here is derived from an EMBL/GenBank/DDBJ whole genome shotgun (WGS) entry which is preliminary data.</text>
</comment>
<reference evidence="2" key="2">
    <citation type="submission" date="2019-06" db="EMBL/GenBank/DDBJ databases">
        <title>Co-occurence of chitin degradation, pigmentation and bioactivity in marine Pseudoalteromonas.</title>
        <authorList>
            <person name="Sonnenschein E.C."/>
            <person name="Bech P.K."/>
        </authorList>
    </citation>
    <scope>NUCLEOTIDE SEQUENCE [LARGE SCALE GENOMIC DNA]</scope>
    <source>
        <strain evidence="2">S2897</strain>
    </source>
</reference>
<reference evidence="1 2" key="1">
    <citation type="submission" date="2017-12" db="EMBL/GenBank/DDBJ databases">
        <authorList>
            <person name="Paulsen S."/>
            <person name="Gram L.K."/>
        </authorList>
    </citation>
    <scope>NUCLEOTIDE SEQUENCE [LARGE SCALE GENOMIC DNA]</scope>
    <source>
        <strain evidence="1 2">S2897</strain>
    </source>
</reference>